<evidence type="ECO:0000256" key="3">
    <source>
        <dbReference type="ARBA" id="ARBA00022670"/>
    </source>
</evidence>
<evidence type="ECO:0000256" key="2">
    <source>
        <dbReference type="ARBA" id="ARBA00005988"/>
    </source>
</evidence>
<feature type="active site" description="Proton donor/acceptor" evidence="7">
    <location>
        <position position="277"/>
    </location>
</feature>
<dbReference type="GO" id="GO:0004181">
    <property type="term" value="F:metallocarboxypeptidase activity"/>
    <property type="evidence" value="ECO:0007669"/>
    <property type="project" value="InterPro"/>
</dbReference>
<keyword evidence="6" id="KW-0482">Metalloprotease</keyword>
<keyword evidence="4" id="KW-0378">Hydrolase</keyword>
<dbReference type="PRINTS" id="PR00765">
    <property type="entry name" value="CRBOXYPTASEA"/>
</dbReference>
<name>A0A926I4N9_9FIRM</name>
<dbReference type="SMART" id="SM00631">
    <property type="entry name" value="Zn_pept"/>
    <property type="match status" value="1"/>
</dbReference>
<keyword evidence="3" id="KW-0645">Protease</keyword>
<evidence type="ECO:0000256" key="5">
    <source>
        <dbReference type="ARBA" id="ARBA00022833"/>
    </source>
</evidence>
<comment type="cofactor">
    <cofactor evidence="1">
        <name>Zn(2+)</name>
        <dbReference type="ChEBI" id="CHEBI:29105"/>
    </cofactor>
</comment>
<protein>
    <submittedName>
        <fullName evidence="9">Gamma-D-glutamyl-meso-diaminopimelate peptidase</fullName>
    </submittedName>
</protein>
<dbReference type="InterPro" id="IPR034274">
    <property type="entry name" value="ENP1_M14_CPD"/>
</dbReference>
<dbReference type="PANTHER" id="PTHR11705">
    <property type="entry name" value="PROTEASE FAMILY M14 CARBOXYPEPTIDASE A,B"/>
    <property type="match status" value="1"/>
</dbReference>
<reference evidence="9" key="1">
    <citation type="submission" date="2020-08" db="EMBL/GenBank/DDBJ databases">
        <title>Genome public.</title>
        <authorList>
            <person name="Liu C."/>
            <person name="Sun Q."/>
        </authorList>
    </citation>
    <scope>NUCLEOTIDE SEQUENCE</scope>
    <source>
        <strain evidence="9">NSJ-31</strain>
    </source>
</reference>
<dbReference type="PANTHER" id="PTHR11705:SF143">
    <property type="entry name" value="SLL0236 PROTEIN"/>
    <property type="match status" value="1"/>
</dbReference>
<dbReference type="InterPro" id="IPR000834">
    <property type="entry name" value="Peptidase_M14"/>
</dbReference>
<keyword evidence="10" id="KW-1185">Reference proteome</keyword>
<evidence type="ECO:0000256" key="7">
    <source>
        <dbReference type="PROSITE-ProRule" id="PRU01379"/>
    </source>
</evidence>
<dbReference type="GO" id="GO:0008270">
    <property type="term" value="F:zinc ion binding"/>
    <property type="evidence" value="ECO:0007669"/>
    <property type="project" value="InterPro"/>
</dbReference>
<accession>A0A926I4N9</accession>
<dbReference type="Proteomes" id="UP000653127">
    <property type="component" value="Unassembled WGS sequence"/>
</dbReference>
<proteinExistence type="inferred from homology"/>
<dbReference type="EMBL" id="JACRST010000027">
    <property type="protein sequence ID" value="MBC8547609.1"/>
    <property type="molecule type" value="Genomic_DNA"/>
</dbReference>
<dbReference type="GO" id="GO:0005615">
    <property type="term" value="C:extracellular space"/>
    <property type="evidence" value="ECO:0007669"/>
    <property type="project" value="TreeGrafter"/>
</dbReference>
<gene>
    <name evidence="9" type="ORF">H8711_11805</name>
</gene>
<dbReference type="AlphaFoldDB" id="A0A926I4N9"/>
<dbReference type="Gene3D" id="3.40.630.10">
    <property type="entry name" value="Zn peptidases"/>
    <property type="match status" value="1"/>
</dbReference>
<dbReference type="Pfam" id="PF00246">
    <property type="entry name" value="Peptidase_M14"/>
    <property type="match status" value="1"/>
</dbReference>
<comment type="similarity">
    <text evidence="2 7">Belongs to the peptidase M14 family.</text>
</comment>
<feature type="domain" description="Peptidase M14" evidence="8">
    <location>
        <begin position="14"/>
        <end position="307"/>
    </location>
</feature>
<organism evidence="9 10">
    <name type="scientific">Ligaoa zhengdingensis</name>
    <dbReference type="NCBI Taxonomy" id="2763658"/>
    <lineage>
        <taxon>Bacteria</taxon>
        <taxon>Bacillati</taxon>
        <taxon>Bacillota</taxon>
        <taxon>Clostridia</taxon>
        <taxon>Eubacteriales</taxon>
        <taxon>Oscillospiraceae</taxon>
        <taxon>Ligaoa</taxon>
    </lineage>
</organism>
<evidence type="ECO:0000256" key="4">
    <source>
        <dbReference type="ARBA" id="ARBA00022801"/>
    </source>
</evidence>
<evidence type="ECO:0000256" key="6">
    <source>
        <dbReference type="ARBA" id="ARBA00023049"/>
    </source>
</evidence>
<evidence type="ECO:0000256" key="1">
    <source>
        <dbReference type="ARBA" id="ARBA00001947"/>
    </source>
</evidence>
<dbReference type="PROSITE" id="PS52035">
    <property type="entry name" value="PEPTIDASE_M14"/>
    <property type="match status" value="1"/>
</dbReference>
<evidence type="ECO:0000313" key="9">
    <source>
        <dbReference type="EMBL" id="MBC8547609.1"/>
    </source>
</evidence>
<sequence>MRAHLEEVELLLRRPPTHCRVKEALFALRRAYPEQCRVFSIGRSVLGRELYAAAVGDTRGATLLMGGTHGLEWLTCLLMLRFLDDLLYSIAQNERLAEIDVKKSMETRGVIILPALNPDGIEIALRGSAGAGSMGERVQEICCGNYRLWQANARGVDLNHNFDAGWETLHKMEEEAGITGPAPTRYGGPRPESEPETRAITAFCREFAVRQAYAYHSQGEEIYYKYGEHTPTRSRLMAQLLATSSGYRLMSPEGLASHGGFKDWFIDKLRRPAFTIEIGKGKNPLPLCDLEPVYGRLREMMMLSLLL</sequence>
<comment type="caution">
    <text evidence="9">The sequence shown here is derived from an EMBL/GenBank/DDBJ whole genome shotgun (WGS) entry which is preliminary data.</text>
</comment>
<dbReference type="GO" id="GO:0006508">
    <property type="term" value="P:proteolysis"/>
    <property type="evidence" value="ECO:0007669"/>
    <property type="project" value="UniProtKB-KW"/>
</dbReference>
<dbReference type="SUPFAM" id="SSF53187">
    <property type="entry name" value="Zn-dependent exopeptidases"/>
    <property type="match status" value="1"/>
</dbReference>
<evidence type="ECO:0000259" key="8">
    <source>
        <dbReference type="PROSITE" id="PS52035"/>
    </source>
</evidence>
<keyword evidence="5" id="KW-0862">Zinc</keyword>
<evidence type="ECO:0000313" key="10">
    <source>
        <dbReference type="Proteomes" id="UP000653127"/>
    </source>
</evidence>
<dbReference type="CDD" id="cd06229">
    <property type="entry name" value="M14_Endopeptidase_I"/>
    <property type="match status" value="1"/>
</dbReference>